<sequence length="550" mass="58677">MKAFAQLRVGTRLTLVMAAILLLSFLATGTAIWRLSEVAADTHEMMQEPLAKERYISDWYRVIHTAVRRTAAIAKSSDASLGNFFAADAAESTRFASEMQKKVEALLASDAEKALFNEIGEKRKAYVAAREAVVKHKADGKVEEANRVLDKEFMPAADAYQELVQKLLDNQRKVIDETAAHINRTYRSGRNALIIFAAMSLAVGIFCAWVLTRSIVRQLGGEPMYATEIAHSIAGGDLAVDIKVANGDDTSLLHAMKVMRDRLADIVGNVRHGTETIATASAQIAAGTMDLSSRTEEEASSLEETASSMEELTSTVKQNASHAHDANALAESASQVAQKGGAVVHQVVETMESIHSSARKIVDIIGVIDGIAFQTNILALNAAVEAARAGEQGRGFAVVASEVRNLAQRSASAAREIKALIDDSVDKVEAGSALVSQAGATMEEIVASVEKVTSIMTEITTATQEQSSGIEQVNLAIAQMDRVTQQNASLVEETASASESLRDQAASLAELVNAFRLEAAMVAAPAVAKVIPLQPAAPALGRRVELKKLA</sequence>
<protein>
    <recommendedName>
        <fullName evidence="6">Methyl-accepting transducer domain-containing protein</fullName>
    </recommendedName>
</protein>
<evidence type="ECO:0000256" key="5">
    <source>
        <dbReference type="SAM" id="Phobius"/>
    </source>
</evidence>
<evidence type="ECO:0000313" key="7">
    <source>
        <dbReference type="EMBL" id="OWW21362.1"/>
    </source>
</evidence>
<evidence type="ECO:0000256" key="3">
    <source>
        <dbReference type="ARBA" id="ARBA00029447"/>
    </source>
</evidence>
<dbReference type="Pfam" id="PF00015">
    <property type="entry name" value="MCPsignal"/>
    <property type="match status" value="1"/>
</dbReference>
<dbReference type="CDD" id="cd11386">
    <property type="entry name" value="MCP_signal"/>
    <property type="match status" value="1"/>
</dbReference>
<dbReference type="GO" id="GO:0006935">
    <property type="term" value="P:chemotaxis"/>
    <property type="evidence" value="ECO:0007669"/>
    <property type="project" value="InterPro"/>
</dbReference>
<evidence type="ECO:0000259" key="6">
    <source>
        <dbReference type="PROSITE" id="PS50111"/>
    </source>
</evidence>
<dbReference type="PANTHER" id="PTHR43531">
    <property type="entry name" value="PROTEIN ICFG"/>
    <property type="match status" value="1"/>
</dbReference>
<reference evidence="7 8" key="1">
    <citation type="submission" date="2016-02" db="EMBL/GenBank/DDBJ databases">
        <authorList>
            <person name="Wen L."/>
            <person name="He K."/>
            <person name="Yang H."/>
        </authorList>
    </citation>
    <scope>NUCLEOTIDE SEQUENCE [LARGE SCALE GENOMIC DNA]</scope>
    <source>
        <strain evidence="7 8">TSA40</strain>
    </source>
</reference>
<gene>
    <name evidence="7" type="ORF">AYR66_19630</name>
</gene>
<feature type="domain" description="Methyl-accepting transducer" evidence="6">
    <location>
        <begin position="273"/>
        <end position="502"/>
    </location>
</feature>
<feature type="transmembrane region" description="Helical" evidence="5">
    <location>
        <begin position="192"/>
        <end position="211"/>
    </location>
</feature>
<keyword evidence="8" id="KW-1185">Reference proteome</keyword>
<comment type="similarity">
    <text evidence="3">Belongs to the methyl-accepting chemotaxis (MCP) protein family.</text>
</comment>
<dbReference type="CDD" id="cd19411">
    <property type="entry name" value="MCP2201-like_sensor"/>
    <property type="match status" value="1"/>
</dbReference>
<feature type="transmembrane region" description="Helical" evidence="5">
    <location>
        <begin position="15"/>
        <end position="36"/>
    </location>
</feature>
<dbReference type="PRINTS" id="PR00260">
    <property type="entry name" value="CHEMTRNSDUCR"/>
</dbReference>
<evidence type="ECO:0000256" key="1">
    <source>
        <dbReference type="ARBA" id="ARBA00004370"/>
    </source>
</evidence>
<accession>A0A254TJ59</accession>
<evidence type="ECO:0000313" key="8">
    <source>
        <dbReference type="Proteomes" id="UP000197535"/>
    </source>
</evidence>
<dbReference type="PROSITE" id="PS50111">
    <property type="entry name" value="CHEMOTAXIS_TRANSDUC_2"/>
    <property type="match status" value="1"/>
</dbReference>
<dbReference type="InterPro" id="IPR024478">
    <property type="entry name" value="HlyB_4HB_MCP"/>
</dbReference>
<dbReference type="InterPro" id="IPR047347">
    <property type="entry name" value="YvaQ-like_sensor"/>
</dbReference>
<dbReference type="AlphaFoldDB" id="A0A254TJ59"/>
<dbReference type="SMART" id="SM00283">
    <property type="entry name" value="MA"/>
    <property type="match status" value="1"/>
</dbReference>
<dbReference type="EMBL" id="LSTO01000001">
    <property type="protein sequence ID" value="OWW21362.1"/>
    <property type="molecule type" value="Genomic_DNA"/>
</dbReference>
<dbReference type="FunFam" id="1.10.287.950:FF:000001">
    <property type="entry name" value="Methyl-accepting chemotaxis sensory transducer"/>
    <property type="match status" value="1"/>
</dbReference>
<keyword evidence="5" id="KW-0812">Transmembrane</keyword>
<dbReference type="GO" id="GO:0005886">
    <property type="term" value="C:plasma membrane"/>
    <property type="evidence" value="ECO:0007669"/>
    <property type="project" value="TreeGrafter"/>
</dbReference>
<comment type="caution">
    <text evidence="7">The sequence shown here is derived from an EMBL/GenBank/DDBJ whole genome shotgun (WGS) entry which is preliminary data.</text>
</comment>
<dbReference type="GO" id="GO:0007165">
    <property type="term" value="P:signal transduction"/>
    <property type="evidence" value="ECO:0007669"/>
    <property type="project" value="UniProtKB-KW"/>
</dbReference>
<dbReference type="InterPro" id="IPR004089">
    <property type="entry name" value="MCPsignal_dom"/>
</dbReference>
<evidence type="ECO:0000256" key="2">
    <source>
        <dbReference type="ARBA" id="ARBA00022481"/>
    </source>
</evidence>
<organism evidence="7 8">
    <name type="scientific">Noviherbaspirillum denitrificans</name>
    <dbReference type="NCBI Taxonomy" id="1968433"/>
    <lineage>
        <taxon>Bacteria</taxon>
        <taxon>Pseudomonadati</taxon>
        <taxon>Pseudomonadota</taxon>
        <taxon>Betaproteobacteria</taxon>
        <taxon>Burkholderiales</taxon>
        <taxon>Oxalobacteraceae</taxon>
        <taxon>Noviherbaspirillum</taxon>
    </lineage>
</organism>
<dbReference type="PANTHER" id="PTHR43531:SF14">
    <property type="entry name" value="METHYL-ACCEPTING CHEMOTAXIS PROTEIN I-RELATED"/>
    <property type="match status" value="1"/>
</dbReference>
<dbReference type="Gene3D" id="1.10.287.950">
    <property type="entry name" value="Methyl-accepting chemotaxis protein"/>
    <property type="match status" value="1"/>
</dbReference>
<keyword evidence="2" id="KW-0488">Methylation</keyword>
<name>A0A254TJ59_9BURK</name>
<keyword evidence="5" id="KW-0472">Membrane</keyword>
<dbReference type="Proteomes" id="UP000197535">
    <property type="component" value="Unassembled WGS sequence"/>
</dbReference>
<proteinExistence type="inferred from homology"/>
<evidence type="ECO:0000256" key="4">
    <source>
        <dbReference type="PROSITE-ProRule" id="PRU00284"/>
    </source>
</evidence>
<keyword evidence="4" id="KW-0807">Transducer</keyword>
<dbReference type="Pfam" id="PF12729">
    <property type="entry name" value="4HB_MCP_1"/>
    <property type="match status" value="1"/>
</dbReference>
<keyword evidence="5" id="KW-1133">Transmembrane helix</keyword>
<comment type="subcellular location">
    <subcellularLocation>
        <location evidence="1">Membrane</location>
    </subcellularLocation>
</comment>
<dbReference type="RefSeq" id="WP_088709835.1">
    <property type="nucleotide sequence ID" value="NZ_LSTO01000001.1"/>
</dbReference>
<dbReference type="InterPro" id="IPR051310">
    <property type="entry name" value="MCP_chemotaxis"/>
</dbReference>
<dbReference type="GO" id="GO:0004888">
    <property type="term" value="F:transmembrane signaling receptor activity"/>
    <property type="evidence" value="ECO:0007669"/>
    <property type="project" value="InterPro"/>
</dbReference>
<dbReference type="OrthoDB" id="5441488at2"/>
<dbReference type="InterPro" id="IPR004090">
    <property type="entry name" value="Chemotax_Me-accpt_rcpt"/>
</dbReference>
<dbReference type="SUPFAM" id="SSF58104">
    <property type="entry name" value="Methyl-accepting chemotaxis protein (MCP) signaling domain"/>
    <property type="match status" value="1"/>
</dbReference>